<accession>A0A1H6FF36</accession>
<sequence>MPTSQKILLVEGDSDKSFFEKICKKLSLDNSVQVAPPKDVGGGRNSKEGVFQRLEILLPQLADGQLTHIAVVIDADYVECNGLGLQRTIERVSKIVKPFDFELRQDDRKKGLYFKHSDGFSDFGLWVMPDNENEGMLEDWIKPCIKNDESELFEKASQAVTSLSSPKFKPHLKTKAKIATWLAWQKQPGHGLYWAIKENLLDEDIEYYKNLENWLVQIFQ</sequence>
<keyword evidence="2" id="KW-1185">Reference proteome</keyword>
<dbReference type="Pfam" id="PF11536">
    <property type="entry name" value="DUF3226"/>
    <property type="match status" value="1"/>
</dbReference>
<dbReference type="AlphaFoldDB" id="A0A1H6FF36"/>
<evidence type="ECO:0000313" key="1">
    <source>
        <dbReference type="EMBL" id="SEH07786.1"/>
    </source>
</evidence>
<name>A0A1H6FF36_9GAMM</name>
<evidence type="ECO:0000313" key="2">
    <source>
        <dbReference type="Proteomes" id="UP000236724"/>
    </source>
</evidence>
<dbReference type="Proteomes" id="UP000236724">
    <property type="component" value="Unassembled WGS sequence"/>
</dbReference>
<dbReference type="EMBL" id="FMSV02000540">
    <property type="protein sequence ID" value="SEH07786.1"/>
    <property type="molecule type" value="Genomic_DNA"/>
</dbReference>
<dbReference type="InterPro" id="IPR024508">
    <property type="entry name" value="DUF3226"/>
</dbReference>
<dbReference type="RefSeq" id="WP_103921408.1">
    <property type="nucleotide sequence ID" value="NZ_FMSV02000540.1"/>
</dbReference>
<reference evidence="1 2" key="1">
    <citation type="submission" date="2016-10" db="EMBL/GenBank/DDBJ databases">
        <authorList>
            <person name="de Groot N.N."/>
        </authorList>
    </citation>
    <scope>NUCLEOTIDE SEQUENCE [LARGE SCALE GENOMIC DNA]</scope>
    <source>
        <strain evidence="1">MBHS1</strain>
    </source>
</reference>
<gene>
    <name evidence="1" type="ORF">MBHS_03671</name>
</gene>
<protein>
    <recommendedName>
        <fullName evidence="3">DUF4435 domain-containing protein</fullName>
    </recommendedName>
</protein>
<organism evidence="1 2">
    <name type="scientific">Candidatus Venteria ishoeyi</name>
    <dbReference type="NCBI Taxonomy" id="1899563"/>
    <lineage>
        <taxon>Bacteria</taxon>
        <taxon>Pseudomonadati</taxon>
        <taxon>Pseudomonadota</taxon>
        <taxon>Gammaproteobacteria</taxon>
        <taxon>Thiotrichales</taxon>
        <taxon>Thiotrichaceae</taxon>
        <taxon>Venteria</taxon>
    </lineage>
</organism>
<dbReference type="OrthoDB" id="530493at2"/>
<proteinExistence type="predicted"/>
<evidence type="ECO:0008006" key="3">
    <source>
        <dbReference type="Google" id="ProtNLM"/>
    </source>
</evidence>